<evidence type="ECO:0000256" key="1">
    <source>
        <dbReference type="SAM" id="MobiDB-lite"/>
    </source>
</evidence>
<dbReference type="Pfam" id="PF11739">
    <property type="entry name" value="YdbH-like"/>
    <property type="match status" value="2"/>
</dbReference>
<dbReference type="InterPro" id="IPR021730">
    <property type="entry name" value="YdbH"/>
</dbReference>
<keyword evidence="4" id="KW-1185">Reference proteome</keyword>
<dbReference type="RefSeq" id="WP_379539126.1">
    <property type="nucleotide sequence ID" value="NZ_JBHSDR010000006.1"/>
</dbReference>
<reference evidence="4" key="1">
    <citation type="journal article" date="2019" name="Int. J. Syst. Evol. Microbiol.">
        <title>The Global Catalogue of Microorganisms (GCM) 10K type strain sequencing project: providing services to taxonomists for standard genome sequencing and annotation.</title>
        <authorList>
            <consortium name="The Broad Institute Genomics Platform"/>
            <consortium name="The Broad Institute Genome Sequencing Center for Infectious Disease"/>
            <person name="Wu L."/>
            <person name="Ma J."/>
        </authorList>
    </citation>
    <scope>NUCLEOTIDE SEQUENCE [LARGE SCALE GENOMIC DNA]</scope>
    <source>
        <strain evidence="4">CGMCC 1.12989</strain>
    </source>
</reference>
<evidence type="ECO:0000313" key="4">
    <source>
        <dbReference type="Proteomes" id="UP001595828"/>
    </source>
</evidence>
<protein>
    <submittedName>
        <fullName evidence="3">YdbH domain-containing protein</fullName>
    </submittedName>
</protein>
<feature type="transmembrane region" description="Helical" evidence="2">
    <location>
        <begin position="30"/>
        <end position="49"/>
    </location>
</feature>
<keyword evidence="2" id="KW-1133">Transmembrane helix</keyword>
<comment type="caution">
    <text evidence="3">The sequence shown here is derived from an EMBL/GenBank/DDBJ whole genome shotgun (WGS) entry which is preliminary data.</text>
</comment>
<dbReference type="Proteomes" id="UP001595828">
    <property type="component" value="Unassembled WGS sequence"/>
</dbReference>
<accession>A0ABV8RR80</accession>
<evidence type="ECO:0000313" key="3">
    <source>
        <dbReference type="EMBL" id="MFC4295658.1"/>
    </source>
</evidence>
<name>A0ABV8RR80_9SPHN</name>
<organism evidence="3 4">
    <name type="scientific">Novosphingobium tardum</name>
    <dbReference type="NCBI Taxonomy" id="1538021"/>
    <lineage>
        <taxon>Bacteria</taxon>
        <taxon>Pseudomonadati</taxon>
        <taxon>Pseudomonadota</taxon>
        <taxon>Alphaproteobacteria</taxon>
        <taxon>Sphingomonadales</taxon>
        <taxon>Sphingomonadaceae</taxon>
        <taxon>Novosphingobium</taxon>
    </lineage>
</organism>
<feature type="compositionally biased region" description="Low complexity" evidence="1">
    <location>
        <begin position="1085"/>
        <end position="1098"/>
    </location>
</feature>
<feature type="region of interest" description="Disordered" evidence="1">
    <location>
        <begin position="1072"/>
        <end position="1098"/>
    </location>
</feature>
<evidence type="ECO:0000256" key="2">
    <source>
        <dbReference type="SAM" id="Phobius"/>
    </source>
</evidence>
<proteinExistence type="predicted"/>
<feature type="region of interest" description="Disordered" evidence="1">
    <location>
        <begin position="1"/>
        <end position="22"/>
    </location>
</feature>
<sequence length="1098" mass="114726">MSDSSEPEAILDSAPADETPRQERRRFGRLARVLGAFLVIMLFALAIVWSQRERIADNVIEGELRSRGIPATYKIERIAGRNQILRDIVVGDPARPDLTAERAQVEILYRLGLPRIGRITLTKPRLFGTLKGGKLSFGTLDPLLFGGPKKAFALPDIDIALIDGRALLDSDYGRLGFKAEGQGNLSDGFKGILAVAAPRVAGAGCTAEGASYFGKLAVAARRPSFTGPLRVAALDCPDKGLSLRTAALQLDATLSEDLRNAEGTGRLASGPVVLGTNRMSSLAADTHLAWRDGALTAKIDGRAGGVATSAVGFASLATEGTLRTRDGFSQIQYEGSLDGAGVRPGRGLDASLAGVQRGLEGTLLAPLLAKMRGALVRHTPGSRLTADVDYRQTGSLYTLVVPQAALRGGSGATLAALSRLSLSGGRAGAPRLAGNFSTGGPDMPQIAGRMERSPQGRSVLRLTMAEYRAGNAALALPQMAFAQARDGSLGFAGIARASGPLPGGFVRNLAMPIDGGLAANGELAVMRRCTTATFDQLTLASLSLDRRSLTLCPQRGGAIVRNGRGGLRIAAGAPSLDLAGRLGATPIRIASGPVGFAYPGVMTARRVDVALGPAATASRFSLSNLEARLAPGTVEGRFDGTDVRLAATPLDVTDATGRWRYAGGRLAISDATLKVSDRNAEPRFAPLVARGATLTLFANRIDADALLREPATDRAVVRAAIHHDLATASGHADLFVDGITFDRSLQPADLSRLALGTIANANGTVRGGGRIDWNARGTTSSGDFSTDKLDFAAAFGPVTGMSGTVHFTDLLGLVTAPDQEVRIATINPGIEVTDGVVRFSLAPGSVLKLQSATWPFLGGTLTLAPTNLALGVSETRRYVLLIEGLDAARFVERMGLANISATGTFDGKLPLVFASASGESVGAALGTVLGIGTPEGQQAAASTPGSGRIEGGLLTSRPPGGNVSYVGELTYRDLSTMANFAFQTLKSLDYKQMTIQMDGALEGEIVTRVKFDGVRQGAGTKRNFLTRAVADLPIQFNVNIRAPFYQLITSLKALYDPAFVKDPRTLGLIDAEGRPIAQPTPQPSQTPAIQPPASENVP</sequence>
<keyword evidence="2" id="KW-0472">Membrane</keyword>
<gene>
    <name evidence="3" type="ORF">ACFO0A_11395</name>
</gene>
<dbReference type="EMBL" id="JBHSDR010000006">
    <property type="protein sequence ID" value="MFC4295658.1"/>
    <property type="molecule type" value="Genomic_DNA"/>
</dbReference>
<keyword evidence="2" id="KW-0812">Transmembrane</keyword>